<accession>A0A146KDI2</accession>
<sequence length="245" mass="27105">CAESTCSQPYYYTYSTIGLTYFYPITNTNKYCLKNWLEGLYYVYEVACIDCTDIDVGLDTVTYCIWTLKSQSDLTYLPCPINQISSSYAQPCEPCDISLGQYSDGTTGTCSQCTASQYYDDQTYQCETCQFHFYTDILNPNQCQTCAAGSTVDANHKTCTPCPTGTEEKGSNTCTACETYQVAVSGSKFCQLCEVGEQPDSNQENCELCSAGWYNSGQNQPCTKCDFGQYQGVEGQAECEVCQDG</sequence>
<reference evidence="1" key="1">
    <citation type="submission" date="2015-07" db="EMBL/GenBank/DDBJ databases">
        <title>Adaptation to a free-living lifestyle via gene acquisitions in the diplomonad Trepomonas sp. PC1.</title>
        <authorList>
            <person name="Xu F."/>
            <person name="Jerlstrom-Hultqvist J."/>
            <person name="Kolisko M."/>
            <person name="Simpson A.G.B."/>
            <person name="Roger A.J."/>
            <person name="Svard S.G."/>
            <person name="Andersson J.O."/>
        </authorList>
    </citation>
    <scope>NUCLEOTIDE SEQUENCE</scope>
    <source>
        <strain evidence="1">PC1</strain>
    </source>
</reference>
<dbReference type="InterPro" id="IPR009030">
    <property type="entry name" value="Growth_fac_rcpt_cys_sf"/>
</dbReference>
<protein>
    <submittedName>
        <fullName evidence="1">Keratin-associated protein 5-4</fullName>
    </submittedName>
</protein>
<feature type="non-terminal residue" evidence="1">
    <location>
        <position position="245"/>
    </location>
</feature>
<gene>
    <name evidence="1" type="ORF">TPC1_12290</name>
</gene>
<proteinExistence type="predicted"/>
<dbReference type="AlphaFoldDB" id="A0A146KDI2"/>
<dbReference type="SMART" id="SM01411">
    <property type="entry name" value="Ephrin_rec_like"/>
    <property type="match status" value="3"/>
</dbReference>
<dbReference type="EMBL" id="GDID01001716">
    <property type="protein sequence ID" value="JAP94890.1"/>
    <property type="molecule type" value="Transcribed_RNA"/>
</dbReference>
<name>A0A146KDI2_9EUKA</name>
<dbReference type="SUPFAM" id="SSF57184">
    <property type="entry name" value="Growth factor receptor domain"/>
    <property type="match status" value="1"/>
</dbReference>
<organism evidence="1">
    <name type="scientific">Trepomonas sp. PC1</name>
    <dbReference type="NCBI Taxonomy" id="1076344"/>
    <lineage>
        <taxon>Eukaryota</taxon>
        <taxon>Metamonada</taxon>
        <taxon>Diplomonadida</taxon>
        <taxon>Hexamitidae</taxon>
        <taxon>Hexamitinae</taxon>
        <taxon>Trepomonas</taxon>
    </lineage>
</organism>
<feature type="non-terminal residue" evidence="1">
    <location>
        <position position="1"/>
    </location>
</feature>
<evidence type="ECO:0000313" key="1">
    <source>
        <dbReference type="EMBL" id="JAP94890.1"/>
    </source>
</evidence>
<dbReference type="Gene3D" id="2.10.50.10">
    <property type="entry name" value="Tumor Necrosis Factor Receptor, subunit A, domain 2"/>
    <property type="match status" value="1"/>
</dbReference>